<reference evidence="2" key="2">
    <citation type="submission" date="2021-02" db="EMBL/GenBank/DDBJ databases">
        <authorList>
            <person name="Kimball J.A."/>
            <person name="Haas M.W."/>
            <person name="Macchietto M."/>
            <person name="Kono T."/>
            <person name="Duquette J."/>
            <person name="Shao M."/>
        </authorList>
    </citation>
    <scope>NUCLEOTIDE SEQUENCE</scope>
    <source>
        <tissue evidence="2">Fresh leaf tissue</tissue>
    </source>
</reference>
<dbReference type="OrthoDB" id="680308at2759"/>
<sequence>MKINYQKSEVFGIGITDEELEGAANIFNCDFVVWPMKYLGLPINKSKPKKKNFEEMVCKIEKKLASWQNSQLSYGGRMVMINSCLSSIPLYTMGVFALPESVCKKIDSIRSQFFWEGIGKKKKYHMISWQALSAPKQMGGMGFMDVRAMNQALLGKWIYNIERGQEGTCYTVMRNKYNLSKGVLQADMNKGSYFWKGLNKSKMWVRLGCGFEVGAGTKTSFWHDVWDGDTPLKTRFRELFEGCRNNNLAIAETVKMVQENTLFRRSLRVGDLDNWKDLSAIIRRLEGGDGSDQIIWLINKKGFSSKSIYDMIVFRGVIDVDSMIIWKCGLPMKVKVFTWLMLKDRIQVGDQLRRMNWRGDPHCKLCGLDETVDHLIFECGLARMLWVFVVENLEWPLHALNRRSFMEMMGNLRDNRKKLISIQVLGAIACTLWLTRNEHIFRNKICTNAFQVVHKLIAFLTQWLQLVPARLKEETSRCFDLLRARLRQLVQQDVHPASDVTS</sequence>
<keyword evidence="3" id="KW-1185">Reference proteome</keyword>
<dbReference type="EMBL" id="JAAALK010000287">
    <property type="protein sequence ID" value="KAG8059118.1"/>
    <property type="molecule type" value="Genomic_DNA"/>
</dbReference>
<evidence type="ECO:0000259" key="1">
    <source>
        <dbReference type="Pfam" id="PF13966"/>
    </source>
</evidence>
<dbReference type="PANTHER" id="PTHR33116:SF87">
    <property type="entry name" value="OS01G0158850 PROTEIN"/>
    <property type="match status" value="1"/>
</dbReference>
<accession>A0A8J5VSX0</accession>
<organism evidence="2 3">
    <name type="scientific">Zizania palustris</name>
    <name type="common">Northern wild rice</name>
    <dbReference type="NCBI Taxonomy" id="103762"/>
    <lineage>
        <taxon>Eukaryota</taxon>
        <taxon>Viridiplantae</taxon>
        <taxon>Streptophyta</taxon>
        <taxon>Embryophyta</taxon>
        <taxon>Tracheophyta</taxon>
        <taxon>Spermatophyta</taxon>
        <taxon>Magnoliopsida</taxon>
        <taxon>Liliopsida</taxon>
        <taxon>Poales</taxon>
        <taxon>Poaceae</taxon>
        <taxon>BOP clade</taxon>
        <taxon>Oryzoideae</taxon>
        <taxon>Oryzeae</taxon>
        <taxon>Zizaniinae</taxon>
        <taxon>Zizania</taxon>
    </lineage>
</organism>
<gene>
    <name evidence="2" type="ORF">GUJ93_ZPchr0002g26060</name>
</gene>
<comment type="caution">
    <text evidence="2">The sequence shown here is derived from an EMBL/GenBank/DDBJ whole genome shotgun (WGS) entry which is preliminary data.</text>
</comment>
<dbReference type="Proteomes" id="UP000729402">
    <property type="component" value="Unassembled WGS sequence"/>
</dbReference>
<evidence type="ECO:0000313" key="3">
    <source>
        <dbReference type="Proteomes" id="UP000729402"/>
    </source>
</evidence>
<name>A0A8J5VSX0_ZIZPA</name>
<reference evidence="2" key="1">
    <citation type="journal article" date="2021" name="bioRxiv">
        <title>Whole Genome Assembly and Annotation of Northern Wild Rice, Zizania palustris L., Supports a Whole Genome Duplication in the Zizania Genus.</title>
        <authorList>
            <person name="Haas M."/>
            <person name="Kono T."/>
            <person name="Macchietto M."/>
            <person name="Millas R."/>
            <person name="McGilp L."/>
            <person name="Shao M."/>
            <person name="Duquette J."/>
            <person name="Hirsch C.N."/>
            <person name="Kimball J."/>
        </authorList>
    </citation>
    <scope>NUCLEOTIDE SEQUENCE</scope>
    <source>
        <tissue evidence="2">Fresh leaf tissue</tissue>
    </source>
</reference>
<dbReference type="AlphaFoldDB" id="A0A8J5VSX0"/>
<dbReference type="PANTHER" id="PTHR33116">
    <property type="entry name" value="REVERSE TRANSCRIPTASE ZINC-BINDING DOMAIN-CONTAINING PROTEIN-RELATED-RELATED"/>
    <property type="match status" value="1"/>
</dbReference>
<dbReference type="Pfam" id="PF13966">
    <property type="entry name" value="zf-RVT"/>
    <property type="match status" value="1"/>
</dbReference>
<proteinExistence type="predicted"/>
<feature type="domain" description="Reverse transcriptase zinc-binding" evidence="1">
    <location>
        <begin position="303"/>
        <end position="386"/>
    </location>
</feature>
<dbReference type="InterPro" id="IPR026960">
    <property type="entry name" value="RVT-Znf"/>
</dbReference>
<protein>
    <recommendedName>
        <fullName evidence="1">Reverse transcriptase zinc-binding domain-containing protein</fullName>
    </recommendedName>
</protein>
<evidence type="ECO:0000313" key="2">
    <source>
        <dbReference type="EMBL" id="KAG8059118.1"/>
    </source>
</evidence>